<evidence type="ECO:0000256" key="11">
    <source>
        <dbReference type="ARBA" id="ARBA00023170"/>
    </source>
</evidence>
<dbReference type="Pfam" id="PF00560">
    <property type="entry name" value="LRR_1"/>
    <property type="match status" value="1"/>
</dbReference>
<evidence type="ECO:0000256" key="10">
    <source>
        <dbReference type="ARBA" id="ARBA00023136"/>
    </source>
</evidence>
<dbReference type="InterPro" id="IPR000157">
    <property type="entry name" value="TIR_dom"/>
</dbReference>
<dbReference type="InterPro" id="IPR003591">
    <property type="entry name" value="Leu-rich_rpt_typical-subtyp"/>
</dbReference>
<dbReference type="InterPro" id="IPR001611">
    <property type="entry name" value="Leu-rich_rpt"/>
</dbReference>
<dbReference type="SMART" id="SM00255">
    <property type="entry name" value="TIR"/>
    <property type="match status" value="1"/>
</dbReference>
<feature type="domain" description="TIR" evidence="15">
    <location>
        <begin position="1021"/>
        <end position="1156"/>
    </location>
</feature>
<dbReference type="Gene3D" id="3.80.10.10">
    <property type="entry name" value="Ribonuclease Inhibitor"/>
    <property type="match status" value="6"/>
</dbReference>
<keyword evidence="11" id="KW-0675">Receptor</keyword>
<evidence type="ECO:0000313" key="16">
    <source>
        <dbReference type="EMBL" id="ANG08902.1"/>
    </source>
</evidence>
<evidence type="ECO:0000256" key="2">
    <source>
        <dbReference type="ARBA" id="ARBA00004236"/>
    </source>
</evidence>
<keyword evidence="7 14" id="KW-0732">Signal</keyword>
<dbReference type="PROSITE" id="PS51450">
    <property type="entry name" value="LRR"/>
    <property type="match status" value="10"/>
</dbReference>
<evidence type="ECO:0000256" key="13">
    <source>
        <dbReference type="SAM" id="Phobius"/>
    </source>
</evidence>
<dbReference type="EMBL" id="KX086279">
    <property type="protein sequence ID" value="ANG08902.1"/>
    <property type="molecule type" value="mRNA"/>
</dbReference>
<feature type="transmembrane region" description="Helical" evidence="13">
    <location>
        <begin position="972"/>
        <end position="992"/>
    </location>
</feature>
<dbReference type="PROSITE" id="PS50104">
    <property type="entry name" value="TIR"/>
    <property type="match status" value="1"/>
</dbReference>
<evidence type="ECO:0000256" key="1">
    <source>
        <dbReference type="ARBA" id="ARBA00004167"/>
    </source>
</evidence>
<organism evidence="16">
    <name type="scientific">Parasteatoda tepidariorum</name>
    <name type="common">Common house spider</name>
    <name type="synonym">Achaearanea tepidariorum</name>
    <dbReference type="NCBI Taxonomy" id="114398"/>
    <lineage>
        <taxon>Eukaryota</taxon>
        <taxon>Metazoa</taxon>
        <taxon>Ecdysozoa</taxon>
        <taxon>Arthropoda</taxon>
        <taxon>Chelicerata</taxon>
        <taxon>Arachnida</taxon>
        <taxon>Araneae</taxon>
        <taxon>Araneomorphae</taxon>
        <taxon>Entelegynae</taxon>
        <taxon>Araneoidea</taxon>
        <taxon>Theridiidae</taxon>
        <taxon>Parasteatoda</taxon>
    </lineage>
</organism>
<accession>A0A173ADY3</accession>
<dbReference type="GO" id="GO:0038023">
    <property type="term" value="F:signaling receptor activity"/>
    <property type="evidence" value="ECO:0007669"/>
    <property type="project" value="TreeGrafter"/>
</dbReference>
<dbReference type="GO" id="GO:0005886">
    <property type="term" value="C:plasma membrane"/>
    <property type="evidence" value="ECO:0007669"/>
    <property type="project" value="UniProtKB-SubCell"/>
</dbReference>
<reference evidence="16" key="1">
    <citation type="journal article" date="2016" name="Curr. Biol.">
        <title>Toll genes have an ancestral role in axis eLongTollation.</title>
        <authorList>
            <person name="Benton M.A."/>
            <person name="Pechmann M."/>
            <person name="Frey N."/>
            <person name="Stappert D."/>
            <person name="Conrads K.H."/>
            <person name="Chen Y.-T."/>
            <person name="Stamataki E."/>
            <person name="Pavlopoulos A."/>
            <person name="Roth S."/>
        </authorList>
    </citation>
    <scope>NUCLEOTIDE SEQUENCE</scope>
</reference>
<dbReference type="SMART" id="SM00369">
    <property type="entry name" value="LRR_TYP"/>
    <property type="match status" value="22"/>
</dbReference>
<keyword evidence="6 13" id="KW-0812">Transmembrane</keyword>
<proteinExistence type="evidence at transcript level"/>
<dbReference type="InterPro" id="IPR032675">
    <property type="entry name" value="LRR_dom_sf"/>
</dbReference>
<dbReference type="FunFam" id="3.40.50.10140:FF:000021">
    <property type="entry name" value="Toll receptor 13"/>
    <property type="match status" value="1"/>
</dbReference>
<evidence type="ECO:0000256" key="6">
    <source>
        <dbReference type="ARBA" id="ARBA00022692"/>
    </source>
</evidence>
<dbReference type="AlphaFoldDB" id="A0A173ADY3"/>
<dbReference type="FunFam" id="3.80.10.10:FF:001360">
    <property type="entry name" value="Uncharacterized protein"/>
    <property type="match status" value="1"/>
</dbReference>
<dbReference type="GO" id="GO:0007165">
    <property type="term" value="P:signal transduction"/>
    <property type="evidence" value="ECO:0007669"/>
    <property type="project" value="InterPro"/>
</dbReference>
<evidence type="ECO:0000256" key="9">
    <source>
        <dbReference type="ARBA" id="ARBA00022989"/>
    </source>
</evidence>
<dbReference type="OMA" id="WSCRCKF"/>
<dbReference type="InterPro" id="IPR035897">
    <property type="entry name" value="Toll_tir_struct_dom_sf"/>
</dbReference>
<gene>
    <name evidence="16" type="primary">LotoC</name>
</gene>
<dbReference type="GeneID" id="107447341"/>
<keyword evidence="12" id="KW-0325">Glycoprotein</keyword>
<keyword evidence="10 13" id="KW-0472">Membrane</keyword>
<feature type="signal peptide" evidence="14">
    <location>
        <begin position="1"/>
        <end position="19"/>
    </location>
</feature>
<comment type="subcellular location">
    <subcellularLocation>
        <location evidence="2">Cell membrane</location>
    </subcellularLocation>
    <subcellularLocation>
        <location evidence="1">Membrane</location>
        <topology evidence="1">Single-pass membrane protein</topology>
    </subcellularLocation>
</comment>
<evidence type="ECO:0000256" key="3">
    <source>
        <dbReference type="ARBA" id="ARBA00009634"/>
    </source>
</evidence>
<dbReference type="PANTHER" id="PTHR24365">
    <property type="entry name" value="TOLL-LIKE RECEPTOR"/>
    <property type="match status" value="1"/>
</dbReference>
<keyword evidence="9 13" id="KW-1133">Transmembrane helix</keyword>
<sequence length="1166" mass="134964">MANWVMVLFFLYTIKRIISYTAPEDCEWTALNDNDVSLTCHLERIVASGVLATNFSLIQSQSTSSLTIICDPMYFESHLAPLSFVHLRYLKSLNIYQCKLKYLSKEAFIGLENLRNLSIQTTNNYWKIFSLNMDDNSLDEMQQLAVLNLAYNNLQNFSDALLCELNSLKILNLTHNDLSTILSKDNVSDYEGSRNCAGSLSELDLSFNKINRITPKNLQKLRKLRLLNLAHNNIEDVDAFLFTNFEFLQIIDLSNNMLKKIPAVLFQDSPDLREIYLQDNAIYSIPSGFFSGLQQLLVLNLSSNHLSSNLIHQPFIDLIRLVLLDLRNNELTFINSTLLLSQYSLQMLFLSHNKISFIEDNSFSSLYNLHTIDLSHNHLEYLDAFTLNGLYVLSDLNLAFNNILMIHPDTFKNCSTLEKLSLQSNNLSFIPDSLAALQFLKSLNLENNDISDLYNSSLLLLKQLRYINLSQNKIGNLTSKNFKLLPILKELDLSKNQIYNLQHGVFDDIESLIKVDLSDNFLTDINGLFMNLKVLKHVNVSRNKVQWFDYAVIPVQLEKLDLHSNEIEILGNYYELENTLQLVQIDVSYNYLVDVNGASFPNKIKVIRINNNRISNIHPFTFIAKSNLTYVDISNNKIQNLDINTFRLNQNTLKKPLPQFAISGNPFFCDCNMEWLHHINKPDGSNNFPRIIDFNEVVCKLSFTRPHSYIHLSKSKSSDFLCKYGSHCFALCHCCEFDACDCEMVCPDECTCFSDQTWNTNIVDCSSQGYASIPSVVPMDVTDLYLDGNDISRLSSHAFIGRKNMRTLFLNNSNVHTIDNRTFNGLVNLRILNIENNHLPALYGYEFESLIHLEELYLSGNKITFVANITFQNLKMLSILHLNHNFIKEFQVWNLNWNSRLTSVRLSHNPWICNCDYLELFHEWLHGASFVRDVESIQCRYNETAGLYLTAFNMSSCSQPNYRNYFELTFHLYYIAIPIISLLLIIMILICLCRHNIKVWLYTKYGIRLFKRNTYTAESEKLFDAFVSYCNKDETFVLQFLTPELECGEPSYRLCLRYRDLPLSEYVAEAVTEAIECSQRTIIVLSEHFLRNERCRFELKTAYRESQCNHKHKLLIVVVGKISFKSLDSDAKQCLSNAHIIHWGDKRFWQKVKFIMPNVNPRTVLR</sequence>
<evidence type="ECO:0000259" key="15">
    <source>
        <dbReference type="PROSITE" id="PS50104"/>
    </source>
</evidence>
<evidence type="ECO:0000256" key="12">
    <source>
        <dbReference type="ARBA" id="ARBA00023180"/>
    </source>
</evidence>
<dbReference type="FunFam" id="3.80.10.10:FF:001438">
    <property type="entry name" value="Uncharacterized protein"/>
    <property type="match status" value="1"/>
</dbReference>
<dbReference type="SMART" id="SM00365">
    <property type="entry name" value="LRR_SD22"/>
    <property type="match status" value="9"/>
</dbReference>
<evidence type="ECO:0000256" key="4">
    <source>
        <dbReference type="ARBA" id="ARBA00022475"/>
    </source>
</evidence>
<dbReference type="Gene3D" id="3.40.50.10140">
    <property type="entry name" value="Toll/interleukin-1 receptor homology (TIR) domain"/>
    <property type="match status" value="1"/>
</dbReference>
<name>A0A173ADY3_PARTP</name>
<keyword evidence="8" id="KW-0677">Repeat</keyword>
<evidence type="ECO:0000256" key="14">
    <source>
        <dbReference type="SAM" id="SignalP"/>
    </source>
</evidence>
<keyword evidence="5" id="KW-0433">Leucine-rich repeat</keyword>
<dbReference type="OrthoDB" id="2015831at2759"/>
<evidence type="ECO:0000256" key="8">
    <source>
        <dbReference type="ARBA" id="ARBA00022737"/>
    </source>
</evidence>
<dbReference type="PRINTS" id="PR01537">
    <property type="entry name" value="INTRLKN1R1F"/>
</dbReference>
<dbReference type="Pfam" id="PF01582">
    <property type="entry name" value="TIR"/>
    <property type="match status" value="1"/>
</dbReference>
<dbReference type="SUPFAM" id="SSF52200">
    <property type="entry name" value="Toll/Interleukin receptor TIR domain"/>
    <property type="match status" value="1"/>
</dbReference>
<evidence type="ECO:0000256" key="7">
    <source>
        <dbReference type="ARBA" id="ARBA00022729"/>
    </source>
</evidence>
<keyword evidence="4" id="KW-1003">Cell membrane</keyword>
<protein>
    <submittedName>
        <fullName evidence="16">Toll family protein LongTollC</fullName>
    </submittedName>
</protein>
<comment type="similarity">
    <text evidence="3">Belongs to the Toll-like receptor family.</text>
</comment>
<dbReference type="Pfam" id="PF13855">
    <property type="entry name" value="LRR_8"/>
    <property type="match status" value="6"/>
</dbReference>
<dbReference type="SUPFAM" id="SSF52058">
    <property type="entry name" value="L domain-like"/>
    <property type="match status" value="4"/>
</dbReference>
<feature type="chain" id="PRO_5008006131" evidence="14">
    <location>
        <begin position="20"/>
        <end position="1166"/>
    </location>
</feature>
<dbReference type="PANTHER" id="PTHR24365:SF541">
    <property type="entry name" value="PROTEIN TOLL-RELATED"/>
    <property type="match status" value="1"/>
</dbReference>
<dbReference type="KEGG" id="ptep:107447341"/>
<evidence type="ECO:0000256" key="5">
    <source>
        <dbReference type="ARBA" id="ARBA00022614"/>
    </source>
</evidence>